<protein>
    <submittedName>
        <fullName evidence="2">Uncharacterized protein</fullName>
    </submittedName>
</protein>
<dbReference type="EMBL" id="BKCP01006294">
    <property type="protein sequence ID" value="GER42177.1"/>
    <property type="molecule type" value="Genomic_DNA"/>
</dbReference>
<feature type="region of interest" description="Disordered" evidence="1">
    <location>
        <begin position="219"/>
        <end position="247"/>
    </location>
</feature>
<dbReference type="Proteomes" id="UP000325081">
    <property type="component" value="Unassembled WGS sequence"/>
</dbReference>
<organism evidence="2 3">
    <name type="scientific">Striga asiatica</name>
    <name type="common">Asiatic witchweed</name>
    <name type="synonym">Buchnera asiatica</name>
    <dbReference type="NCBI Taxonomy" id="4170"/>
    <lineage>
        <taxon>Eukaryota</taxon>
        <taxon>Viridiplantae</taxon>
        <taxon>Streptophyta</taxon>
        <taxon>Embryophyta</taxon>
        <taxon>Tracheophyta</taxon>
        <taxon>Spermatophyta</taxon>
        <taxon>Magnoliopsida</taxon>
        <taxon>eudicotyledons</taxon>
        <taxon>Gunneridae</taxon>
        <taxon>Pentapetalae</taxon>
        <taxon>asterids</taxon>
        <taxon>lamiids</taxon>
        <taxon>Lamiales</taxon>
        <taxon>Orobanchaceae</taxon>
        <taxon>Buchnereae</taxon>
        <taxon>Striga</taxon>
    </lineage>
</organism>
<gene>
    <name evidence="2" type="ORF">STAS_18948</name>
</gene>
<feature type="compositionally biased region" description="Basic and acidic residues" evidence="1">
    <location>
        <begin position="237"/>
        <end position="247"/>
    </location>
</feature>
<evidence type="ECO:0000256" key="1">
    <source>
        <dbReference type="SAM" id="MobiDB-lite"/>
    </source>
</evidence>
<sequence>MIVNIGRLTVDTLTTCPPWWPPEPSSRPPPHPLPFPGPHKPPHCIVHRLGPYQLDLPGPLLDHNPHPQYPHHRRRVCGLVRVHGPRGHRHSTHDALQARVPPAVAHEPTHRPVAQYPRLGGPPPQHHPSPLHPLLETLWRAEPPAQPAKHITGVGIPDHPEELGPAPRAWPRSLSPARRLGKSWFRTRRRPPTWARSGEATSSTRVGVRHEGQGVWAPWPTTSYSLPPRSPRARVSRGMEPRRVGTC</sequence>
<keyword evidence="3" id="KW-1185">Reference proteome</keyword>
<reference evidence="3" key="1">
    <citation type="journal article" date="2019" name="Curr. Biol.">
        <title>Genome Sequence of Striga asiatica Provides Insight into the Evolution of Plant Parasitism.</title>
        <authorList>
            <person name="Yoshida S."/>
            <person name="Kim S."/>
            <person name="Wafula E.K."/>
            <person name="Tanskanen J."/>
            <person name="Kim Y.M."/>
            <person name="Honaas L."/>
            <person name="Yang Z."/>
            <person name="Spallek T."/>
            <person name="Conn C.E."/>
            <person name="Ichihashi Y."/>
            <person name="Cheong K."/>
            <person name="Cui S."/>
            <person name="Der J.P."/>
            <person name="Gundlach H."/>
            <person name="Jiao Y."/>
            <person name="Hori C."/>
            <person name="Ishida J.K."/>
            <person name="Kasahara H."/>
            <person name="Kiba T."/>
            <person name="Kim M.S."/>
            <person name="Koo N."/>
            <person name="Laohavisit A."/>
            <person name="Lee Y.H."/>
            <person name="Lumba S."/>
            <person name="McCourt P."/>
            <person name="Mortimer J.C."/>
            <person name="Mutuku J.M."/>
            <person name="Nomura T."/>
            <person name="Sasaki-Sekimoto Y."/>
            <person name="Seto Y."/>
            <person name="Wang Y."/>
            <person name="Wakatake T."/>
            <person name="Sakakibara H."/>
            <person name="Demura T."/>
            <person name="Yamaguchi S."/>
            <person name="Yoneyama K."/>
            <person name="Manabe R.I."/>
            <person name="Nelson D.C."/>
            <person name="Schulman A.H."/>
            <person name="Timko M.P."/>
            <person name="dePamphilis C.W."/>
            <person name="Choi D."/>
            <person name="Shirasu K."/>
        </authorList>
    </citation>
    <scope>NUCLEOTIDE SEQUENCE [LARGE SCALE GENOMIC DNA]</scope>
    <source>
        <strain evidence="3">cv. UVA1</strain>
    </source>
</reference>
<accession>A0A5A7QCS8</accession>
<evidence type="ECO:0000313" key="2">
    <source>
        <dbReference type="EMBL" id="GER42177.1"/>
    </source>
</evidence>
<comment type="caution">
    <text evidence="2">The sequence shown here is derived from an EMBL/GenBank/DDBJ whole genome shotgun (WGS) entry which is preliminary data.</text>
</comment>
<feature type="non-terminal residue" evidence="2">
    <location>
        <position position="247"/>
    </location>
</feature>
<evidence type="ECO:0000313" key="3">
    <source>
        <dbReference type="Proteomes" id="UP000325081"/>
    </source>
</evidence>
<proteinExistence type="predicted"/>
<dbReference type="AlphaFoldDB" id="A0A5A7QCS8"/>
<name>A0A5A7QCS8_STRAF</name>